<dbReference type="SUPFAM" id="SSF158997">
    <property type="entry name" value="Trm112p-like"/>
    <property type="match status" value="1"/>
</dbReference>
<accession>A0AAW9R0V8</accession>
<keyword evidence="2" id="KW-1185">Reference proteome</keyword>
<evidence type="ECO:0000313" key="1">
    <source>
        <dbReference type="EMBL" id="MEJ1248242.1"/>
    </source>
</evidence>
<sequence>MALDPRLVEILRCPASGQALRELDPQRLAAVNLAISAGTAHRDDGSAAREALRAALITANADRVYRINEGIPVMLASEALMLPPGTADDSAR</sequence>
<dbReference type="Gene3D" id="2.20.25.10">
    <property type="match status" value="1"/>
</dbReference>
<dbReference type="Pfam" id="PF03966">
    <property type="entry name" value="Trm112p"/>
    <property type="match status" value="1"/>
</dbReference>
<gene>
    <name evidence="1" type="ORF">WB794_00910</name>
</gene>
<comment type="caution">
    <text evidence="1">The sequence shown here is derived from an EMBL/GenBank/DDBJ whole genome shotgun (WGS) entry which is preliminary data.</text>
</comment>
<name>A0AAW9R0V8_9GAMM</name>
<dbReference type="InterPro" id="IPR005651">
    <property type="entry name" value="Trm112-like"/>
</dbReference>
<organism evidence="1 2">
    <name type="scientific">Denitratimonas tolerans</name>
    <dbReference type="NCBI Taxonomy" id="1338420"/>
    <lineage>
        <taxon>Bacteria</taxon>
        <taxon>Pseudomonadati</taxon>
        <taxon>Pseudomonadota</taxon>
        <taxon>Gammaproteobacteria</taxon>
        <taxon>Lysobacterales</taxon>
        <taxon>Lysobacteraceae</taxon>
        <taxon>Denitratimonas</taxon>
    </lineage>
</organism>
<proteinExistence type="predicted"/>
<dbReference type="AlphaFoldDB" id="A0AAW9R0V8"/>
<dbReference type="Proteomes" id="UP001364472">
    <property type="component" value="Unassembled WGS sequence"/>
</dbReference>
<dbReference type="RefSeq" id="WP_337333951.1">
    <property type="nucleotide sequence ID" value="NZ_JBBDHC010000001.1"/>
</dbReference>
<protein>
    <submittedName>
        <fullName evidence="1">Trm112 family protein</fullName>
    </submittedName>
</protein>
<dbReference type="EMBL" id="JBBDHC010000001">
    <property type="protein sequence ID" value="MEJ1248242.1"/>
    <property type="molecule type" value="Genomic_DNA"/>
</dbReference>
<evidence type="ECO:0000313" key="2">
    <source>
        <dbReference type="Proteomes" id="UP001364472"/>
    </source>
</evidence>
<reference evidence="1 2" key="1">
    <citation type="journal article" date="2016" name="Antonie Van Leeuwenhoek">
        <title>Denitratimonas tolerans gen. nov., sp. nov., a denitrifying bacterium isolated from a bioreactor for tannery wastewater treatment.</title>
        <authorList>
            <person name="Han S.I."/>
            <person name="Kim J.O."/>
            <person name="Lee Y.R."/>
            <person name="Ekpeghere K.I."/>
            <person name="Koh S.C."/>
            <person name="Whang K.S."/>
        </authorList>
    </citation>
    <scope>NUCLEOTIDE SEQUENCE [LARGE SCALE GENOMIC DNA]</scope>
    <source>
        <strain evidence="1 2">KACC 17565</strain>
    </source>
</reference>